<dbReference type="EMBL" id="FOSB01000002">
    <property type="protein sequence ID" value="SFJ48880.1"/>
    <property type="molecule type" value="Genomic_DNA"/>
</dbReference>
<dbReference type="GO" id="GO:0006635">
    <property type="term" value="P:fatty acid beta-oxidation"/>
    <property type="evidence" value="ECO:0007669"/>
    <property type="project" value="TreeGrafter"/>
</dbReference>
<dbReference type="Gene3D" id="3.90.226.10">
    <property type="entry name" value="2-enoyl-CoA Hydratase, Chain A, domain 1"/>
    <property type="match status" value="1"/>
</dbReference>
<dbReference type="STRING" id="240302.BN982_01342"/>
<evidence type="ECO:0000256" key="2">
    <source>
        <dbReference type="ARBA" id="ARBA00023239"/>
    </source>
</evidence>
<dbReference type="AlphaFoldDB" id="A0A1I3RS52"/>
<dbReference type="InterPro" id="IPR014748">
    <property type="entry name" value="Enoyl-CoA_hydra_C"/>
</dbReference>
<sequence>MNGMVLQNVEYVKKDKLAFITINRPEVRNALNKETLDEIMDAMGRASEDAEVGLVVFTGKGEKSFAAGADINQLKEKSAVDALKPEGMQQVYDKIESFEKPTIAMINGYALGGGCELAMACDIRIASTNAKLGLPELNLSIIPGAGGTQRLARLVGKGKALEMILTGKVIDADEALQYGLVTEVVAPEELQDKVEEVSKKILAKGPLAVQLAKVSVHMGAETDMKTGLMLEKLSQAILFNSEDKNEGTKAFLEKRSAVFQGK</sequence>
<evidence type="ECO:0000313" key="4">
    <source>
        <dbReference type="EMBL" id="SFJ48880.1"/>
    </source>
</evidence>
<dbReference type="Proteomes" id="UP000183557">
    <property type="component" value="Unassembled WGS sequence"/>
</dbReference>
<keyword evidence="2" id="KW-0456">Lyase</keyword>
<evidence type="ECO:0000256" key="3">
    <source>
        <dbReference type="RuleBase" id="RU003707"/>
    </source>
</evidence>
<keyword evidence="5" id="KW-1185">Reference proteome</keyword>
<organism evidence="4 5">
    <name type="scientific">Halobacillus dabanensis</name>
    <dbReference type="NCBI Taxonomy" id="240302"/>
    <lineage>
        <taxon>Bacteria</taxon>
        <taxon>Bacillati</taxon>
        <taxon>Bacillota</taxon>
        <taxon>Bacilli</taxon>
        <taxon>Bacillales</taxon>
        <taxon>Bacillaceae</taxon>
        <taxon>Halobacillus</taxon>
    </lineage>
</organism>
<dbReference type="InterPro" id="IPR029045">
    <property type="entry name" value="ClpP/crotonase-like_dom_sf"/>
</dbReference>
<dbReference type="PANTHER" id="PTHR11941:SF54">
    <property type="entry name" value="ENOYL-COA HYDRATASE, MITOCHONDRIAL"/>
    <property type="match status" value="1"/>
</dbReference>
<dbReference type="FunFam" id="1.10.12.10:FF:000001">
    <property type="entry name" value="Probable enoyl-CoA hydratase, mitochondrial"/>
    <property type="match status" value="1"/>
</dbReference>
<reference evidence="5" key="1">
    <citation type="submission" date="2016-10" db="EMBL/GenBank/DDBJ databases">
        <authorList>
            <person name="Varghese N."/>
            <person name="Submissions S."/>
        </authorList>
    </citation>
    <scope>NUCLEOTIDE SEQUENCE [LARGE SCALE GENOMIC DNA]</scope>
    <source>
        <strain evidence="5">CGMCC 1.3704</strain>
    </source>
</reference>
<dbReference type="InterPro" id="IPR018376">
    <property type="entry name" value="Enoyl-CoA_hyd/isom_CS"/>
</dbReference>
<gene>
    <name evidence="4" type="ORF">SAMN04487936_102374</name>
</gene>
<proteinExistence type="inferred from homology"/>
<accession>A0A1I3RS52</accession>
<protein>
    <submittedName>
        <fullName evidence="4">Enoyl-CoA hydratase</fullName>
    </submittedName>
</protein>
<dbReference type="eggNOG" id="COG1024">
    <property type="taxonomic scope" value="Bacteria"/>
</dbReference>
<dbReference type="CDD" id="cd06558">
    <property type="entry name" value="crotonase-like"/>
    <property type="match status" value="1"/>
</dbReference>
<dbReference type="Gene3D" id="1.10.12.10">
    <property type="entry name" value="Lyase 2-enoyl-coa Hydratase, Chain A, domain 2"/>
    <property type="match status" value="1"/>
</dbReference>
<dbReference type="PROSITE" id="PS00166">
    <property type="entry name" value="ENOYL_COA_HYDRATASE"/>
    <property type="match status" value="1"/>
</dbReference>
<dbReference type="FunFam" id="3.90.226.10:FF:000009">
    <property type="entry name" value="Carnitinyl-CoA dehydratase"/>
    <property type="match status" value="1"/>
</dbReference>
<evidence type="ECO:0000313" key="5">
    <source>
        <dbReference type="Proteomes" id="UP000183557"/>
    </source>
</evidence>
<dbReference type="PANTHER" id="PTHR11941">
    <property type="entry name" value="ENOYL-COA HYDRATASE-RELATED"/>
    <property type="match status" value="1"/>
</dbReference>
<dbReference type="Pfam" id="PF00378">
    <property type="entry name" value="ECH_1"/>
    <property type="match status" value="1"/>
</dbReference>
<name>A0A1I3RS52_HALDA</name>
<evidence type="ECO:0000256" key="1">
    <source>
        <dbReference type="ARBA" id="ARBA00005254"/>
    </source>
</evidence>
<dbReference type="SUPFAM" id="SSF52096">
    <property type="entry name" value="ClpP/crotonase"/>
    <property type="match status" value="1"/>
</dbReference>
<dbReference type="InterPro" id="IPR001753">
    <property type="entry name" value="Enoyl-CoA_hydra/iso"/>
</dbReference>
<comment type="similarity">
    <text evidence="1 3">Belongs to the enoyl-CoA hydratase/isomerase family.</text>
</comment>
<dbReference type="GO" id="GO:0016836">
    <property type="term" value="F:hydro-lyase activity"/>
    <property type="evidence" value="ECO:0007669"/>
    <property type="project" value="UniProtKB-ARBA"/>
</dbReference>